<evidence type="ECO:0000313" key="3">
    <source>
        <dbReference type="Proteomes" id="UP001169764"/>
    </source>
</evidence>
<evidence type="ECO:0000313" key="2">
    <source>
        <dbReference type="EMBL" id="MDO6414141.1"/>
    </source>
</evidence>
<sequence>MRRSASIIENGLSVRRHRAGGDETETASDGDERGWPGHGLAAIHRLFAEQRGDACRIVLRQQLRWITSCRKHTIGAFRSSEYVRLGDKDFTALREFSPRLFAKLRSTLVPRKIHDTLAIGLYEGMQRGEAMHVHIVLASPRRWPKSMTSSTSPHCSRRSEPE</sequence>
<comment type="caution">
    <text evidence="2">The sequence shown here is derived from an EMBL/GenBank/DDBJ whole genome shotgun (WGS) entry which is preliminary data.</text>
</comment>
<organism evidence="2 3">
    <name type="scientific">Sphingomonas natans</name>
    <dbReference type="NCBI Taxonomy" id="3063330"/>
    <lineage>
        <taxon>Bacteria</taxon>
        <taxon>Pseudomonadati</taxon>
        <taxon>Pseudomonadota</taxon>
        <taxon>Alphaproteobacteria</taxon>
        <taxon>Sphingomonadales</taxon>
        <taxon>Sphingomonadaceae</taxon>
        <taxon>Sphingomonas</taxon>
    </lineage>
</organism>
<proteinExistence type="predicted"/>
<evidence type="ECO:0000256" key="1">
    <source>
        <dbReference type="SAM" id="MobiDB-lite"/>
    </source>
</evidence>
<gene>
    <name evidence="2" type="ORF">Q4F19_07090</name>
</gene>
<protein>
    <submittedName>
        <fullName evidence="2">Uncharacterized protein</fullName>
    </submittedName>
</protein>
<reference evidence="2" key="1">
    <citation type="submission" date="2023-07" db="EMBL/GenBank/DDBJ databases">
        <authorList>
            <person name="Kim M."/>
        </authorList>
    </citation>
    <scope>NUCLEOTIDE SEQUENCE</scope>
    <source>
        <strain evidence="2">BIUV-7</strain>
    </source>
</reference>
<accession>A0ABT8Y766</accession>
<dbReference type="EMBL" id="JAUOTP010000003">
    <property type="protein sequence ID" value="MDO6414141.1"/>
    <property type="molecule type" value="Genomic_DNA"/>
</dbReference>
<name>A0ABT8Y766_9SPHN</name>
<dbReference type="Proteomes" id="UP001169764">
    <property type="component" value="Unassembled WGS sequence"/>
</dbReference>
<keyword evidence="3" id="KW-1185">Reference proteome</keyword>
<dbReference type="RefSeq" id="WP_303541118.1">
    <property type="nucleotide sequence ID" value="NZ_JAUOTP010000003.1"/>
</dbReference>
<feature type="region of interest" description="Disordered" evidence="1">
    <location>
        <begin position="143"/>
        <end position="162"/>
    </location>
</feature>